<feature type="compositionally biased region" description="Low complexity" evidence="1">
    <location>
        <begin position="269"/>
        <end position="285"/>
    </location>
</feature>
<evidence type="ECO:0000313" key="3">
    <source>
        <dbReference type="Proteomes" id="UP001331515"/>
    </source>
</evidence>
<reference evidence="2 3" key="1">
    <citation type="journal article" date="2023" name="Mol. Biol. Evol.">
        <title>Genomics of Secondarily Temperate Adaptation in the Only Non-Antarctic Icefish.</title>
        <authorList>
            <person name="Rivera-Colon A.G."/>
            <person name="Rayamajhi N."/>
            <person name="Minhas B.F."/>
            <person name="Madrigal G."/>
            <person name="Bilyk K.T."/>
            <person name="Yoon V."/>
            <person name="Hune M."/>
            <person name="Gregory S."/>
            <person name="Cheng C.H.C."/>
            <person name="Catchen J.M."/>
        </authorList>
    </citation>
    <scope>NUCLEOTIDE SEQUENCE [LARGE SCALE GENOMIC DNA]</scope>
    <source>
        <tissue evidence="2">White muscle</tissue>
    </source>
</reference>
<gene>
    <name evidence="2" type="ORF">CgunFtcFv8_025077</name>
</gene>
<feature type="region of interest" description="Disordered" evidence="1">
    <location>
        <begin position="225"/>
        <end position="285"/>
    </location>
</feature>
<feature type="compositionally biased region" description="Low complexity" evidence="1">
    <location>
        <begin position="233"/>
        <end position="261"/>
    </location>
</feature>
<feature type="compositionally biased region" description="Low complexity" evidence="1">
    <location>
        <begin position="186"/>
        <end position="206"/>
    </location>
</feature>
<evidence type="ECO:0000313" key="2">
    <source>
        <dbReference type="EMBL" id="KAK5921366.1"/>
    </source>
</evidence>
<dbReference type="Proteomes" id="UP001331515">
    <property type="component" value="Unassembled WGS sequence"/>
</dbReference>
<dbReference type="AlphaFoldDB" id="A0AAN8HMH9"/>
<evidence type="ECO:0000256" key="1">
    <source>
        <dbReference type="SAM" id="MobiDB-lite"/>
    </source>
</evidence>
<dbReference type="EMBL" id="JAURVH010001523">
    <property type="protein sequence ID" value="KAK5921366.1"/>
    <property type="molecule type" value="Genomic_DNA"/>
</dbReference>
<organism evidence="2 3">
    <name type="scientific">Champsocephalus gunnari</name>
    <name type="common">Mackerel icefish</name>
    <dbReference type="NCBI Taxonomy" id="52237"/>
    <lineage>
        <taxon>Eukaryota</taxon>
        <taxon>Metazoa</taxon>
        <taxon>Chordata</taxon>
        <taxon>Craniata</taxon>
        <taxon>Vertebrata</taxon>
        <taxon>Euteleostomi</taxon>
        <taxon>Actinopterygii</taxon>
        <taxon>Neopterygii</taxon>
        <taxon>Teleostei</taxon>
        <taxon>Neoteleostei</taxon>
        <taxon>Acanthomorphata</taxon>
        <taxon>Eupercaria</taxon>
        <taxon>Perciformes</taxon>
        <taxon>Notothenioidei</taxon>
        <taxon>Channichthyidae</taxon>
        <taxon>Champsocephalus</taxon>
    </lineage>
</organism>
<sequence length="285" mass="29689">MGPADLFEQELLDFTFSLATCSDQWIGAVRVQQRDAALAEAVHLTLRNQSLVKFLPARLLDYLTICFPDADRPRSPNSCFDTTRIGVVRLASAPASHPVFATVQEPFAGTRLAFGGPRSLQTAPKGRGRKARLAARGQRARAPEPDLSARILASIPAPVPVPAALVPDPDVAPAATVPSPVPPRVPSRVPSFSPSSGPSFSPLSSSPLESPLKFPSLVPPLVPSGVPSPVPSFSPSSGPSSSPSSSPLSSSPLESPLKVPSLVPPLVPSSPSSSLLWSPLSSSLL</sequence>
<name>A0AAN8HMH9_CHAGU</name>
<proteinExistence type="predicted"/>
<comment type="caution">
    <text evidence="2">The sequence shown here is derived from an EMBL/GenBank/DDBJ whole genome shotgun (WGS) entry which is preliminary data.</text>
</comment>
<accession>A0AAN8HMH9</accession>
<feature type="region of interest" description="Disordered" evidence="1">
    <location>
        <begin position="114"/>
        <end position="147"/>
    </location>
</feature>
<protein>
    <submittedName>
        <fullName evidence="2">Uncharacterized protein</fullName>
    </submittedName>
</protein>
<keyword evidence="3" id="KW-1185">Reference proteome</keyword>
<feature type="region of interest" description="Disordered" evidence="1">
    <location>
        <begin position="177"/>
        <end position="206"/>
    </location>
</feature>